<evidence type="ECO:0000256" key="3">
    <source>
        <dbReference type="ARBA" id="ARBA00022691"/>
    </source>
</evidence>
<keyword evidence="1" id="KW-0489">Methyltransferase</keyword>
<dbReference type="Gene3D" id="1.10.10.10">
    <property type="entry name" value="Winged helix-like DNA-binding domain superfamily/Winged helix DNA-binding domain"/>
    <property type="match status" value="1"/>
</dbReference>
<feature type="binding site" evidence="11 12">
    <location>
        <position position="263"/>
    </location>
    <ligand>
        <name>NAD(+)</name>
        <dbReference type="ChEBI" id="CHEBI:57540"/>
        <label>4</label>
    </ligand>
</feature>
<dbReference type="AlphaFoldDB" id="A0A1B6PFV1"/>
<feature type="binding site" evidence="11">
    <location>
        <position position="244"/>
    </location>
    <ligand>
        <name>NAD(+)</name>
        <dbReference type="ChEBI" id="CHEBI:57540"/>
        <label>2</label>
    </ligand>
</feature>
<dbReference type="SUPFAM" id="SSF53335">
    <property type="entry name" value="S-adenosyl-L-methionine-dependent methyltransferases"/>
    <property type="match status" value="1"/>
</dbReference>
<feature type="binding site" evidence="11 12">
    <location>
        <position position="264"/>
    </location>
    <ligand>
        <name>NAD(+)</name>
        <dbReference type="ChEBI" id="CHEBI:57540"/>
        <label>4</label>
    </ligand>
</feature>
<feature type="binding site" evidence="11">
    <location>
        <position position="263"/>
    </location>
    <ligand>
        <name>NAD(+)</name>
        <dbReference type="ChEBI" id="CHEBI:57540"/>
        <label>2</label>
    </ligand>
</feature>
<dbReference type="eggNOG" id="KOG3178">
    <property type="taxonomic scope" value="Eukaryota"/>
</dbReference>
<dbReference type="GO" id="GO:0046983">
    <property type="term" value="F:protein dimerization activity"/>
    <property type="evidence" value="ECO:0007669"/>
    <property type="project" value="InterPro"/>
</dbReference>
<dbReference type="OMA" id="HEAMANH"/>
<gene>
    <name evidence="7" type="ORF">SORBI_3007G059100</name>
</gene>
<evidence type="ECO:0000313" key="7">
    <source>
        <dbReference type="EMBL" id="KXG24559.1"/>
    </source>
</evidence>
<evidence type="ECO:0000259" key="6">
    <source>
        <dbReference type="Pfam" id="PF08100"/>
    </source>
</evidence>
<proteinExistence type="evidence at protein level"/>
<dbReference type="OrthoDB" id="1606438at2759"/>
<dbReference type="EMBL" id="CM000766">
    <property type="protein sequence ID" value="KXG24559.1"/>
    <property type="molecule type" value="Genomic_DNA"/>
</dbReference>
<dbReference type="SMR" id="A0A1B6PFV1"/>
<dbReference type="PIRSF" id="PIRSF005739">
    <property type="entry name" value="O-mtase"/>
    <property type="match status" value="1"/>
</dbReference>
<feature type="binding site" evidence="11">
    <location>
        <position position="221"/>
    </location>
    <ligand>
        <name>NAD(+)</name>
        <dbReference type="ChEBI" id="CHEBI:57540"/>
        <label>2</label>
    </ligand>
</feature>
<feature type="binding site" evidence="12">
    <location>
        <position position="264"/>
    </location>
    <ligand>
        <name>NAD(+)</name>
        <dbReference type="ChEBI" id="CHEBI:57540"/>
        <label>3</label>
    </ligand>
</feature>
<dbReference type="Pfam" id="PF00891">
    <property type="entry name" value="Methyltransf_2"/>
    <property type="match status" value="1"/>
</dbReference>
<evidence type="ECO:0007829" key="11">
    <source>
        <dbReference type="PDB" id="7WAR"/>
    </source>
</evidence>
<evidence type="ECO:0000256" key="2">
    <source>
        <dbReference type="ARBA" id="ARBA00022679"/>
    </source>
</evidence>
<dbReference type="InterPro" id="IPR036388">
    <property type="entry name" value="WH-like_DNA-bd_sf"/>
</dbReference>
<feature type="binding site" evidence="9">
    <location>
        <position position="264"/>
    </location>
    <ligand>
        <name>NAD(+)</name>
        <dbReference type="ChEBI" id="CHEBI:57540"/>
        <label>1</label>
    </ligand>
</feature>
<dbReference type="InterPro" id="IPR001077">
    <property type="entry name" value="COMT_C"/>
</dbReference>
<dbReference type="PDB" id="7VB8">
    <property type="method" value="X-ray"/>
    <property type="resolution" value="1.72 A"/>
    <property type="chains" value="A/B=1-377"/>
</dbReference>
<feature type="binding site" evidence="11 12">
    <location>
        <position position="265"/>
    </location>
    <ligand>
        <name>NAD(+)</name>
        <dbReference type="ChEBI" id="CHEBI:57540"/>
        <label>4</label>
    </ligand>
</feature>
<keyword evidence="9 11" id="KW-0547">Nucleotide-binding</keyword>
<dbReference type="InterPro" id="IPR029063">
    <property type="entry name" value="SAM-dependent_MTases_sf"/>
</dbReference>
<dbReference type="GO" id="GO:0000166">
    <property type="term" value="F:nucleotide binding"/>
    <property type="evidence" value="ECO:0007669"/>
    <property type="project" value="UniProtKB-KW"/>
</dbReference>
<evidence type="ECO:0000313" key="8">
    <source>
        <dbReference type="Proteomes" id="UP000000768"/>
    </source>
</evidence>
<feature type="active site" description="Proton acceptor" evidence="4">
    <location>
        <position position="282"/>
    </location>
</feature>
<dbReference type="GO" id="GO:0032259">
    <property type="term" value="P:methylation"/>
    <property type="evidence" value="ECO:0000318"/>
    <property type="project" value="GO_Central"/>
</dbReference>
<dbReference type="InParanoid" id="A0A1B6PFV1"/>
<organism evidence="7 8">
    <name type="scientific">Sorghum bicolor</name>
    <name type="common">Sorghum</name>
    <name type="synonym">Sorghum vulgare</name>
    <dbReference type="NCBI Taxonomy" id="4558"/>
    <lineage>
        <taxon>Eukaryota</taxon>
        <taxon>Viridiplantae</taxon>
        <taxon>Streptophyta</taxon>
        <taxon>Embryophyta</taxon>
        <taxon>Tracheophyta</taxon>
        <taxon>Spermatophyta</taxon>
        <taxon>Magnoliopsida</taxon>
        <taxon>Liliopsida</taxon>
        <taxon>Poales</taxon>
        <taxon>Poaceae</taxon>
        <taxon>PACMAD clade</taxon>
        <taxon>Panicoideae</taxon>
        <taxon>Andropogonodae</taxon>
        <taxon>Andropogoneae</taxon>
        <taxon>Sorghinae</taxon>
        <taxon>Sorghum</taxon>
    </lineage>
</organism>
<dbReference type="GO" id="GO:0008757">
    <property type="term" value="F:S-adenosylmethionine-dependent methyltransferase activity"/>
    <property type="evidence" value="ECO:0000318"/>
    <property type="project" value="GO_Central"/>
</dbReference>
<feature type="binding site" evidence="11 12">
    <location>
        <position position="244"/>
    </location>
    <ligand>
        <name>NAD(+)</name>
        <dbReference type="ChEBI" id="CHEBI:57540"/>
        <label>4</label>
    </ligand>
</feature>
<dbReference type="PDB" id="7WAS">
    <property type="method" value="X-ray"/>
    <property type="resolution" value="2.40 A"/>
    <property type="chains" value="A/B=2-377"/>
</dbReference>
<reference evidence="8" key="2">
    <citation type="journal article" date="2018" name="Plant J.">
        <title>The Sorghum bicolor reference genome: improved assembly, gene annotations, a transcriptome atlas, and signatures of genome organization.</title>
        <authorList>
            <person name="McCormick R.F."/>
            <person name="Truong S.K."/>
            <person name="Sreedasyam A."/>
            <person name="Jenkins J."/>
            <person name="Shu S."/>
            <person name="Sims D."/>
            <person name="Kennedy M."/>
            <person name="Amirebrahimi M."/>
            <person name="Weers B.D."/>
            <person name="McKinley B."/>
            <person name="Mattison A."/>
            <person name="Morishige D.T."/>
            <person name="Grimwood J."/>
            <person name="Schmutz J."/>
            <person name="Mullet J.E."/>
        </authorList>
    </citation>
    <scope>NUCLEOTIDE SEQUENCE [LARGE SCALE GENOMIC DNA]</scope>
    <source>
        <strain evidence="8">cv. BTx623</strain>
    </source>
</reference>
<feature type="binding site" evidence="9">
    <location>
        <position position="265"/>
    </location>
    <ligand>
        <name>NAD(+)</name>
        <dbReference type="ChEBI" id="CHEBI:57540"/>
        <label>1</label>
    </ligand>
</feature>
<dbReference type="STRING" id="4558.A0A1B6PFV1"/>
<dbReference type="Gene3D" id="3.40.50.150">
    <property type="entry name" value="Vaccinia Virus protein VP39"/>
    <property type="match status" value="1"/>
</dbReference>
<dbReference type="GO" id="GO:0008171">
    <property type="term" value="F:O-methyltransferase activity"/>
    <property type="evidence" value="ECO:0000318"/>
    <property type="project" value="GO_Central"/>
</dbReference>
<feature type="binding site" evidence="11">
    <location>
        <position position="265"/>
    </location>
    <ligand>
        <name>NAD(+)</name>
        <dbReference type="ChEBI" id="CHEBI:57540"/>
        <label>2</label>
    </ligand>
</feature>
<dbReference type="InterPro" id="IPR036390">
    <property type="entry name" value="WH_DNA-bd_sf"/>
</dbReference>
<evidence type="ECO:0008006" key="13">
    <source>
        <dbReference type="Google" id="ProtNLM"/>
    </source>
</evidence>
<accession>A0A1B6PFV1</accession>
<evidence type="ECO:0000256" key="1">
    <source>
        <dbReference type="ARBA" id="ARBA00022603"/>
    </source>
</evidence>
<dbReference type="Pfam" id="PF08100">
    <property type="entry name" value="Dimerisation"/>
    <property type="match status" value="1"/>
</dbReference>
<dbReference type="FunFam" id="3.40.50.150:FF:000061">
    <property type="entry name" value="Caffeic acid O-methyltransferase"/>
    <property type="match status" value="1"/>
</dbReference>
<feature type="domain" description="O-methyltransferase C-terminal" evidence="5">
    <location>
        <begin position="153"/>
        <end position="358"/>
    </location>
</feature>
<evidence type="ECO:0007829" key="12">
    <source>
        <dbReference type="PDB" id="7WAS"/>
    </source>
</evidence>
<dbReference type="InterPro" id="IPR016461">
    <property type="entry name" value="COMT-like"/>
</dbReference>
<feature type="domain" description="O-methyltransferase dimerisation" evidence="6">
    <location>
        <begin position="29"/>
        <end position="130"/>
    </location>
</feature>
<feature type="disulfide bond" evidence="9 10">
    <location>
        <begin position="114"/>
        <end position="115"/>
    </location>
</feature>
<dbReference type="PANTHER" id="PTHR11746">
    <property type="entry name" value="O-METHYLTRANSFERASE"/>
    <property type="match status" value="1"/>
</dbReference>
<feature type="binding site" evidence="11">
    <location>
        <position position="291"/>
    </location>
    <ligand>
        <name>NAD(+)</name>
        <dbReference type="ChEBI" id="CHEBI:57540"/>
        <label>2</label>
    </ligand>
</feature>
<feature type="binding site" evidence="11">
    <location>
        <position position="339"/>
    </location>
    <ligand>
        <name>NAD(+)</name>
        <dbReference type="ChEBI" id="CHEBI:57540"/>
        <label>2</label>
    </ligand>
</feature>
<dbReference type="SUPFAM" id="SSF46785">
    <property type="entry name" value="Winged helix' DNA-binding domain"/>
    <property type="match status" value="1"/>
</dbReference>
<dbReference type="InterPro" id="IPR012967">
    <property type="entry name" value="COMT_dimerisation"/>
</dbReference>
<dbReference type="PDB" id="7WAR">
    <property type="method" value="X-ray"/>
    <property type="resolution" value="2.10 A"/>
    <property type="chains" value="A/B=2-377"/>
</dbReference>
<reference evidence="7 8" key="1">
    <citation type="journal article" date="2009" name="Nature">
        <title>The Sorghum bicolor genome and the diversification of grasses.</title>
        <authorList>
            <person name="Paterson A.H."/>
            <person name="Bowers J.E."/>
            <person name="Bruggmann R."/>
            <person name="Dubchak I."/>
            <person name="Grimwood J."/>
            <person name="Gundlach H."/>
            <person name="Haberer G."/>
            <person name="Hellsten U."/>
            <person name="Mitros T."/>
            <person name="Poliakov A."/>
            <person name="Schmutz J."/>
            <person name="Spannagl M."/>
            <person name="Tang H."/>
            <person name="Wang X."/>
            <person name="Wicker T."/>
            <person name="Bharti A.K."/>
            <person name="Chapman J."/>
            <person name="Feltus F.A."/>
            <person name="Gowik U."/>
            <person name="Grigoriev I.V."/>
            <person name="Lyons E."/>
            <person name="Maher C.A."/>
            <person name="Martis M."/>
            <person name="Narechania A."/>
            <person name="Otillar R.P."/>
            <person name="Penning B.W."/>
            <person name="Salamov A.A."/>
            <person name="Wang Y."/>
            <person name="Zhang L."/>
            <person name="Carpita N.C."/>
            <person name="Freeling M."/>
            <person name="Gingle A.R."/>
            <person name="Hash C.T."/>
            <person name="Keller B."/>
            <person name="Klein P."/>
            <person name="Kresovich S."/>
            <person name="McCann M.C."/>
            <person name="Ming R."/>
            <person name="Peterson D.G."/>
            <person name="Mehboob-ur-Rahman"/>
            <person name="Ware D."/>
            <person name="Westhoff P."/>
            <person name="Mayer K.F."/>
            <person name="Messing J."/>
            <person name="Rokhsar D.S."/>
        </authorList>
    </citation>
    <scope>NUCLEOTIDE SEQUENCE [LARGE SCALE GENOMIC DNA]</scope>
    <source>
        <strain evidence="8">cv. BTx623</strain>
    </source>
</reference>
<feature type="binding site" evidence="9">
    <location>
        <position position="263"/>
    </location>
    <ligand>
        <name>NAD(+)</name>
        <dbReference type="ChEBI" id="CHEBI:57540"/>
        <label>1</label>
    </ligand>
</feature>
<feature type="binding site" evidence="12">
    <location>
        <position position="244"/>
    </location>
    <ligand>
        <name>NAD(+)</name>
        <dbReference type="ChEBI" id="CHEBI:57540"/>
        <label>3</label>
    </ligand>
</feature>
<keyword evidence="3" id="KW-0949">S-adenosyl-L-methionine</keyword>
<feature type="binding site" evidence="12">
    <location>
        <position position="285"/>
    </location>
    <ligand>
        <name>NAD(+)</name>
        <dbReference type="ChEBI" id="CHEBI:57540"/>
        <label>3</label>
    </ligand>
</feature>
<evidence type="ECO:0000259" key="5">
    <source>
        <dbReference type="Pfam" id="PF00891"/>
    </source>
</evidence>
<feature type="binding site" evidence="9">
    <location>
        <position position="221"/>
    </location>
    <ligand>
        <name>NAD(+)</name>
        <dbReference type="ChEBI" id="CHEBI:57540"/>
        <label>1</label>
    </ligand>
</feature>
<feature type="binding site" evidence="9">
    <location>
        <position position="243"/>
    </location>
    <ligand>
        <name>NAD(+)</name>
        <dbReference type="ChEBI" id="CHEBI:57540"/>
        <label>1</label>
    </ligand>
</feature>
<keyword evidence="2" id="KW-0808">Transferase</keyword>
<feature type="binding site" evidence="9">
    <location>
        <position position="291"/>
    </location>
    <ligand>
        <name>NAD(+)</name>
        <dbReference type="ChEBI" id="CHEBI:57540"/>
        <label>1</label>
    </ligand>
</feature>
<dbReference type="Gramene" id="KXG24559">
    <property type="protein sequence ID" value="KXG24559"/>
    <property type="gene ID" value="SORBI_3007G059100"/>
</dbReference>
<dbReference type="Proteomes" id="UP000000768">
    <property type="component" value="Chromosome 7"/>
</dbReference>
<evidence type="ECO:0007829" key="10">
    <source>
        <dbReference type="PDB" id="7WAQ"/>
    </source>
</evidence>
<feature type="binding site" evidence="9">
    <location>
        <position position="244"/>
    </location>
    <ligand>
        <name>NAD(+)</name>
        <dbReference type="ChEBI" id="CHEBI:57540"/>
        <label>1</label>
    </ligand>
</feature>
<keyword evidence="8" id="KW-1185">Reference proteome</keyword>
<feature type="binding site" evidence="12">
    <location>
        <position position="221"/>
    </location>
    <ligand>
        <name>NAD(+)</name>
        <dbReference type="ChEBI" id="CHEBI:57540"/>
        <label>3</label>
    </ligand>
</feature>
<reference evidence="9 10" key="3">
    <citation type="journal article" date="2023" name="Nat. Commun.">
        <title>Regioselective stilbene O-methylations in Saccharinae grasses.</title>
        <authorList>
            <person name="Lui A.C.W."/>
            <person name="Pow K.C."/>
            <person name="Lin N."/>
            <person name="Lam L.P.Y."/>
            <person name="Liu G."/>
            <person name="Godwin I.D."/>
            <person name="Fan Z."/>
            <person name="Khoo C.J."/>
            <person name="Tobimatsu Y."/>
            <person name="Wang L."/>
            <person name="Hao Q."/>
            <person name="Lo C."/>
        </authorList>
    </citation>
    <scope>X-RAY CRYSTALLOGRAPHY (1.72 ANGSTROMS) IN COMPLEX WITH NAD(+)</scope>
    <scope>DISULFIDE BONDS</scope>
</reference>
<evidence type="ECO:0000256" key="4">
    <source>
        <dbReference type="PIRSR" id="PIRSR005739-1"/>
    </source>
</evidence>
<dbReference type="PROSITE" id="PS51683">
    <property type="entry name" value="SAM_OMT_II"/>
    <property type="match status" value="1"/>
</dbReference>
<protein>
    <recommendedName>
        <fullName evidence="13">O-methyltransferase domain-containing protein</fullName>
    </recommendedName>
</protein>
<dbReference type="PDB" id="7WAQ">
    <property type="method" value="X-ray"/>
    <property type="resolution" value="2.56 A"/>
    <property type="chains" value="A/B/C/D=2-377"/>
</dbReference>
<sequence>MGSYDSSSSSSNDSSARNEEDESCMFALKLLGGFAVPFTIKAVIELGVMDQLLTAERAMSAEELVAAAVAAQLPRPEVACTMVDRLLRFLASHSVVRCTTEVVVGTDDATTTTCCRRSYAASPVCKWFARNGVEDSVLPLGMMILNKTFLDSWQNITDAVLEGAAPFEKTYGMPMFEYLSTNGPLNTVFHEAMANHSMIITKKLLKFFRGFEGLDVLVDVGGGNGTTLQMIRGQYKNMRGINYDLPHVIAQAAPVEGVEHVGGSMFDNIPRGNAVLLKWILHDWDDKACIKILKNCYTALHVRGKVIVLEYVVPDEPEPTLAAQGAFELDLTMLVTFGSGKERTQREFSELAMEAGFSREFKATYIFANVWALEFTK</sequence>
<keyword evidence="9 10" id="KW-0002">3D-structure</keyword>
<evidence type="ECO:0007829" key="9">
    <source>
        <dbReference type="PDB" id="7VB8"/>
    </source>
</evidence>
<name>A0A1B6PFV1_SORBI</name>